<dbReference type="OrthoDB" id="1953713at2"/>
<dbReference type="EMBL" id="SOAZ01000008">
    <property type="protein sequence ID" value="TDT61171.1"/>
    <property type="molecule type" value="Genomic_DNA"/>
</dbReference>
<dbReference type="AlphaFoldDB" id="A0A4R7KPX6"/>
<keyword evidence="2" id="KW-1185">Reference proteome</keyword>
<protein>
    <submittedName>
        <fullName evidence="1">Uncharacterized protein</fullName>
    </submittedName>
</protein>
<name>A0A4R7KPX6_9CLOT</name>
<organism evidence="1 2">
    <name type="scientific">Fonticella tunisiensis</name>
    <dbReference type="NCBI Taxonomy" id="1096341"/>
    <lineage>
        <taxon>Bacteria</taxon>
        <taxon>Bacillati</taxon>
        <taxon>Bacillota</taxon>
        <taxon>Clostridia</taxon>
        <taxon>Eubacteriales</taxon>
        <taxon>Clostridiaceae</taxon>
        <taxon>Fonticella</taxon>
    </lineage>
</organism>
<accession>A0A4R7KPX6</accession>
<comment type="caution">
    <text evidence="1">The sequence shown here is derived from an EMBL/GenBank/DDBJ whole genome shotgun (WGS) entry which is preliminary data.</text>
</comment>
<evidence type="ECO:0000313" key="1">
    <source>
        <dbReference type="EMBL" id="TDT61171.1"/>
    </source>
</evidence>
<reference evidence="1 2" key="1">
    <citation type="submission" date="2019-03" db="EMBL/GenBank/DDBJ databases">
        <title>Genomic Encyclopedia of Type Strains, Phase IV (KMG-IV): sequencing the most valuable type-strain genomes for metagenomic binning, comparative biology and taxonomic classification.</title>
        <authorList>
            <person name="Goeker M."/>
        </authorList>
    </citation>
    <scope>NUCLEOTIDE SEQUENCE [LARGE SCALE GENOMIC DNA]</scope>
    <source>
        <strain evidence="1 2">DSM 24455</strain>
    </source>
</reference>
<evidence type="ECO:0000313" key="2">
    <source>
        <dbReference type="Proteomes" id="UP000295325"/>
    </source>
</evidence>
<sequence>MEILVEKEDGKKDNAYKSINFTRHMLPLSRIDYDYVYRKLKYKDTYHFVDEGGTVNFLIKIISGKQIESVMKGAKSIYVFRDMNGPGIELSVGGLDKSYVFLFDLSDNRHRDNLKKLMSRREVFMHFIIYDEKQCIKCFSALLNIDSRIFERLNYMISLTTEGCYPRLELNEHEKEDANFIVVKSNTAVLEELLNIVDSLQKWGSKDCFTVYVSEQSGYKIFFAGQAINLNYIKNEILKKFQIFGEGIEPPSGKPFFKYDRGMLYFYKSNLEI</sequence>
<proteinExistence type="predicted"/>
<dbReference type="Proteomes" id="UP000295325">
    <property type="component" value="Unassembled WGS sequence"/>
</dbReference>
<dbReference type="RefSeq" id="WP_133627912.1">
    <property type="nucleotide sequence ID" value="NZ_SOAZ01000008.1"/>
</dbReference>
<gene>
    <name evidence="1" type="ORF">EDD71_10869</name>
</gene>